<keyword evidence="4" id="KW-1185">Reference proteome</keyword>
<dbReference type="GO" id="GO:0007166">
    <property type="term" value="P:cell surface receptor signaling pathway"/>
    <property type="evidence" value="ECO:0007669"/>
    <property type="project" value="InterPro"/>
</dbReference>
<name>A0A9Q1GVQ8_9CARY</name>
<evidence type="ECO:0000256" key="1">
    <source>
        <dbReference type="ARBA" id="ARBA00022741"/>
    </source>
</evidence>
<proteinExistence type="predicted"/>
<evidence type="ECO:0000256" key="2">
    <source>
        <dbReference type="ARBA" id="ARBA00022840"/>
    </source>
</evidence>
<dbReference type="PANTHER" id="PTHR27005:SF468">
    <property type="entry name" value="OS01G0310500 PROTEIN"/>
    <property type="match status" value="1"/>
</dbReference>
<dbReference type="EMBL" id="JAKOGI010001473">
    <property type="protein sequence ID" value="KAJ8425453.1"/>
    <property type="molecule type" value="Genomic_DNA"/>
</dbReference>
<protein>
    <recommendedName>
        <fullName evidence="5">Protein kinase domain-containing protein</fullName>
    </recommendedName>
</protein>
<dbReference type="InterPro" id="IPR011009">
    <property type="entry name" value="Kinase-like_dom_sf"/>
</dbReference>
<dbReference type="OrthoDB" id="676979at2759"/>
<dbReference type="InterPro" id="IPR045274">
    <property type="entry name" value="WAK-like"/>
</dbReference>
<keyword evidence="1" id="KW-0547">Nucleotide-binding</keyword>
<evidence type="ECO:0008006" key="5">
    <source>
        <dbReference type="Google" id="ProtNLM"/>
    </source>
</evidence>
<keyword evidence="2" id="KW-0067">ATP-binding</keyword>
<evidence type="ECO:0000313" key="3">
    <source>
        <dbReference type="EMBL" id="KAJ8425453.1"/>
    </source>
</evidence>
<dbReference type="Proteomes" id="UP001153076">
    <property type="component" value="Unassembled WGS sequence"/>
</dbReference>
<dbReference type="GO" id="GO:0005524">
    <property type="term" value="F:ATP binding"/>
    <property type="evidence" value="ECO:0007669"/>
    <property type="project" value="UniProtKB-KW"/>
</dbReference>
<dbReference type="SUPFAM" id="SSF56112">
    <property type="entry name" value="Protein kinase-like (PK-like)"/>
    <property type="match status" value="1"/>
</dbReference>
<organism evidence="3 4">
    <name type="scientific">Carnegiea gigantea</name>
    <dbReference type="NCBI Taxonomy" id="171969"/>
    <lineage>
        <taxon>Eukaryota</taxon>
        <taxon>Viridiplantae</taxon>
        <taxon>Streptophyta</taxon>
        <taxon>Embryophyta</taxon>
        <taxon>Tracheophyta</taxon>
        <taxon>Spermatophyta</taxon>
        <taxon>Magnoliopsida</taxon>
        <taxon>eudicotyledons</taxon>
        <taxon>Gunneridae</taxon>
        <taxon>Pentapetalae</taxon>
        <taxon>Caryophyllales</taxon>
        <taxon>Cactineae</taxon>
        <taxon>Cactaceae</taxon>
        <taxon>Cactoideae</taxon>
        <taxon>Echinocereeae</taxon>
        <taxon>Carnegiea</taxon>
    </lineage>
</organism>
<gene>
    <name evidence="3" type="ORF">Cgig2_018851</name>
</gene>
<reference evidence="3" key="1">
    <citation type="submission" date="2022-04" db="EMBL/GenBank/DDBJ databases">
        <title>Carnegiea gigantea Genome sequencing and assembly v2.</title>
        <authorList>
            <person name="Copetti D."/>
            <person name="Sanderson M.J."/>
            <person name="Burquez A."/>
            <person name="Wojciechowski M.F."/>
        </authorList>
    </citation>
    <scope>NUCLEOTIDE SEQUENCE</scope>
    <source>
        <strain evidence="3">SGP5-SGP5p</strain>
        <tissue evidence="3">Aerial part</tissue>
    </source>
</reference>
<accession>A0A9Q1GVQ8</accession>
<dbReference type="GO" id="GO:0005886">
    <property type="term" value="C:plasma membrane"/>
    <property type="evidence" value="ECO:0007669"/>
    <property type="project" value="TreeGrafter"/>
</dbReference>
<comment type="caution">
    <text evidence="3">The sequence shown here is derived from an EMBL/GenBank/DDBJ whole genome shotgun (WGS) entry which is preliminary data.</text>
</comment>
<dbReference type="GO" id="GO:0004674">
    <property type="term" value="F:protein serine/threonine kinase activity"/>
    <property type="evidence" value="ECO:0007669"/>
    <property type="project" value="TreeGrafter"/>
</dbReference>
<dbReference type="PANTHER" id="PTHR27005">
    <property type="entry name" value="WALL-ASSOCIATED RECEPTOR KINASE-LIKE 21"/>
    <property type="match status" value="1"/>
</dbReference>
<evidence type="ECO:0000313" key="4">
    <source>
        <dbReference type="Proteomes" id="UP001153076"/>
    </source>
</evidence>
<dbReference type="Gene3D" id="1.10.510.10">
    <property type="entry name" value="Transferase(Phosphotransferase) domain 1"/>
    <property type="match status" value="1"/>
</dbReference>
<dbReference type="AlphaFoldDB" id="A0A9Q1GVQ8"/>
<sequence>MGQALMKKNKEKDRVKLGIKEYFIRNGGILLQKQIALSQGQDIGSRQLKVFSIEDMERATRWFDPALVVGWDHGTVYKGIVDGLVIAIKAPVDLKRTPELDPQQVETEEVTDKCDVCSFGVLMLELLIGRHPTIMARDGVDLVDAFISVVERNQVMEMIDRKILEQGGRLFAKWKHFSFSAWGYCVEQESLTWSYHLRVATGIPCTLSYMHNALSEPVVRRDVQYFNLLMCFWMSPTMPNYQTLASHCPLLQEKKPKKWHVQGTLRYVDS</sequence>